<evidence type="ECO:0000313" key="1">
    <source>
        <dbReference type="EMBL" id="MPN56721.1"/>
    </source>
</evidence>
<gene>
    <name evidence="1" type="ORF">SDC9_204413</name>
</gene>
<reference evidence="1" key="1">
    <citation type="submission" date="2019-08" db="EMBL/GenBank/DDBJ databases">
        <authorList>
            <person name="Kucharzyk K."/>
            <person name="Murdoch R.W."/>
            <person name="Higgins S."/>
            <person name="Loffler F."/>
        </authorList>
    </citation>
    <scope>NUCLEOTIDE SEQUENCE</scope>
</reference>
<comment type="caution">
    <text evidence="1">The sequence shown here is derived from an EMBL/GenBank/DDBJ whole genome shotgun (WGS) entry which is preliminary data.</text>
</comment>
<proteinExistence type="predicted"/>
<sequence length="92" mass="10436">MDEAGREAKNNRHHREAPPGEYIRYRWTVAGKLHSYLLYLHGYQGRSIAYRQRSVVLRKARLGIDGAFGIFWRPVGPGVQATACEGIQQANP</sequence>
<name>A0A645IZH6_9ZZZZ</name>
<protein>
    <submittedName>
        <fullName evidence="1">Uncharacterized protein</fullName>
    </submittedName>
</protein>
<dbReference type="AlphaFoldDB" id="A0A645IZH6"/>
<accession>A0A645IZH6</accession>
<organism evidence="1">
    <name type="scientific">bioreactor metagenome</name>
    <dbReference type="NCBI Taxonomy" id="1076179"/>
    <lineage>
        <taxon>unclassified sequences</taxon>
        <taxon>metagenomes</taxon>
        <taxon>ecological metagenomes</taxon>
    </lineage>
</organism>
<dbReference type="EMBL" id="VSSQ01127390">
    <property type="protein sequence ID" value="MPN56721.1"/>
    <property type="molecule type" value="Genomic_DNA"/>
</dbReference>